<feature type="non-terminal residue" evidence="3">
    <location>
        <position position="1"/>
    </location>
</feature>
<feature type="region of interest" description="Disordered" evidence="2">
    <location>
        <begin position="35"/>
        <end position="59"/>
    </location>
</feature>
<dbReference type="PANTHER" id="PTHR43215:SF14">
    <property type="entry name" value="RADIAL SPOKE HEAD 1 HOMOLOG"/>
    <property type="match status" value="1"/>
</dbReference>
<dbReference type="InterPro" id="IPR003409">
    <property type="entry name" value="MORN"/>
</dbReference>
<dbReference type="Proteomes" id="UP000626109">
    <property type="component" value="Unassembled WGS sequence"/>
</dbReference>
<dbReference type="Gene3D" id="2.20.110.10">
    <property type="entry name" value="Histone H3 K4-specific methyltransferase SET7/9 N-terminal domain"/>
    <property type="match status" value="2"/>
</dbReference>
<comment type="caution">
    <text evidence="3">The sequence shown here is derived from an EMBL/GenBank/DDBJ whole genome shotgun (WGS) entry which is preliminary data.</text>
</comment>
<protein>
    <submittedName>
        <fullName evidence="3">Uncharacterized protein</fullName>
    </submittedName>
</protein>
<dbReference type="AlphaFoldDB" id="A0A813JT57"/>
<dbReference type="SMART" id="SM00698">
    <property type="entry name" value="MORN"/>
    <property type="match status" value="4"/>
</dbReference>
<evidence type="ECO:0000256" key="1">
    <source>
        <dbReference type="ARBA" id="ARBA00022737"/>
    </source>
</evidence>
<sequence>SQKPISPRLAAVSGFQSNDLICSCICRPELRPDAADPQAWAGNFSDKLGRSESLPGFDDTSLRRDQRVAKALAQNGAPWLEVRRVDNMALPDDGLYSGEASQNGQPHGQGVQSWIDGTEYKGSWVDGTAHGEGKLVKSDGSGYEGQWADGRKQGEGYEWLPDAEYRGQFADGQKHGSGHSKWKDDSSYIGSFFE</sequence>
<evidence type="ECO:0000313" key="3">
    <source>
        <dbReference type="EMBL" id="CAE8688202.1"/>
    </source>
</evidence>
<dbReference type="Pfam" id="PF02493">
    <property type="entry name" value="MORN"/>
    <property type="match status" value="4"/>
</dbReference>
<evidence type="ECO:0000256" key="2">
    <source>
        <dbReference type="SAM" id="MobiDB-lite"/>
    </source>
</evidence>
<feature type="region of interest" description="Disordered" evidence="2">
    <location>
        <begin position="131"/>
        <end position="155"/>
    </location>
</feature>
<name>A0A813JT57_POLGL</name>
<dbReference type="PANTHER" id="PTHR43215">
    <property type="entry name" value="RADIAL SPOKE HEAD 1 HOMOLOG"/>
    <property type="match status" value="1"/>
</dbReference>
<keyword evidence="1" id="KW-0677">Repeat</keyword>
<dbReference type="SUPFAM" id="SSF82185">
    <property type="entry name" value="Histone H3 K4-specific methyltransferase SET7/9 N-terminal domain"/>
    <property type="match status" value="1"/>
</dbReference>
<evidence type="ECO:0000313" key="4">
    <source>
        <dbReference type="Proteomes" id="UP000626109"/>
    </source>
</evidence>
<feature type="region of interest" description="Disordered" evidence="2">
    <location>
        <begin position="94"/>
        <end position="114"/>
    </location>
</feature>
<feature type="compositionally biased region" description="Polar residues" evidence="2">
    <location>
        <begin position="99"/>
        <end position="112"/>
    </location>
</feature>
<dbReference type="EMBL" id="CAJNNW010026858">
    <property type="protein sequence ID" value="CAE8688202.1"/>
    <property type="molecule type" value="Genomic_DNA"/>
</dbReference>
<feature type="non-terminal residue" evidence="3">
    <location>
        <position position="194"/>
    </location>
</feature>
<reference evidence="3" key="1">
    <citation type="submission" date="2021-02" db="EMBL/GenBank/DDBJ databases">
        <authorList>
            <person name="Dougan E. K."/>
            <person name="Rhodes N."/>
            <person name="Thang M."/>
            <person name="Chan C."/>
        </authorList>
    </citation>
    <scope>NUCLEOTIDE SEQUENCE</scope>
</reference>
<proteinExistence type="predicted"/>
<organism evidence="3 4">
    <name type="scientific">Polarella glacialis</name>
    <name type="common">Dinoflagellate</name>
    <dbReference type="NCBI Taxonomy" id="89957"/>
    <lineage>
        <taxon>Eukaryota</taxon>
        <taxon>Sar</taxon>
        <taxon>Alveolata</taxon>
        <taxon>Dinophyceae</taxon>
        <taxon>Suessiales</taxon>
        <taxon>Suessiaceae</taxon>
        <taxon>Polarella</taxon>
    </lineage>
</organism>
<dbReference type="GO" id="GO:0005829">
    <property type="term" value="C:cytosol"/>
    <property type="evidence" value="ECO:0007669"/>
    <property type="project" value="TreeGrafter"/>
</dbReference>
<accession>A0A813JT57</accession>
<feature type="region of interest" description="Disordered" evidence="2">
    <location>
        <begin position="168"/>
        <end position="194"/>
    </location>
</feature>
<gene>
    <name evidence="3" type="ORF">PGLA2088_LOCUS25799</name>
</gene>